<sequence length="86" mass="9801">MKNANFNLDPYIQEFGIKVKDDMAEVTGRVLPAPILQYGGRNRAIATPNQGVWDMRGKQFYNGIEIKVWAIACFAPQKQCREEVLK</sequence>
<feature type="domain" description="Protein argonaute Mid" evidence="1">
    <location>
        <begin position="47"/>
        <end position="85"/>
    </location>
</feature>
<evidence type="ECO:0000259" key="2">
    <source>
        <dbReference type="Pfam" id="PF16488"/>
    </source>
</evidence>
<dbReference type="Proteomes" id="UP000438429">
    <property type="component" value="Unassembled WGS sequence"/>
</dbReference>
<dbReference type="Pfam" id="PF16488">
    <property type="entry name" value="ArgoL2"/>
    <property type="match status" value="1"/>
</dbReference>
<gene>
    <name evidence="3" type="ORF">F2P81_026240</name>
</gene>
<dbReference type="InterPro" id="IPR032472">
    <property type="entry name" value="ArgoL2"/>
</dbReference>
<reference evidence="3 4" key="1">
    <citation type="submission" date="2019-06" db="EMBL/GenBank/DDBJ databases">
        <title>Draft genomes of female and male turbot (Scophthalmus maximus).</title>
        <authorList>
            <person name="Xu H."/>
            <person name="Xu X.-W."/>
            <person name="Shao C."/>
            <person name="Chen S."/>
        </authorList>
    </citation>
    <scope>NUCLEOTIDE SEQUENCE [LARGE SCALE GENOMIC DNA]</scope>
    <source>
        <strain evidence="3">Ysfricsl-2016a</strain>
        <tissue evidence="3">Blood</tissue>
    </source>
</reference>
<comment type="caution">
    <text evidence="3">The sequence shown here is derived from an EMBL/GenBank/DDBJ whole genome shotgun (WGS) entry which is preliminary data.</text>
</comment>
<name>A0A6A4RN19_SCOMX</name>
<feature type="domain" description="Argonaute linker 2" evidence="2">
    <location>
        <begin position="2"/>
        <end position="38"/>
    </location>
</feature>
<dbReference type="InterPro" id="IPR032473">
    <property type="entry name" value="Argonaute_Mid_dom"/>
</dbReference>
<evidence type="ECO:0000259" key="1">
    <source>
        <dbReference type="Pfam" id="PF16487"/>
    </source>
</evidence>
<dbReference type="Gene3D" id="3.40.50.2300">
    <property type="match status" value="1"/>
</dbReference>
<dbReference type="PANTHER" id="PTHR22891">
    <property type="entry name" value="EUKARYOTIC TRANSLATION INITIATION FACTOR 2C"/>
    <property type="match status" value="1"/>
</dbReference>
<dbReference type="Pfam" id="PF16487">
    <property type="entry name" value="ArgoMid"/>
    <property type="match status" value="1"/>
</dbReference>
<proteinExistence type="predicted"/>
<dbReference type="EMBL" id="VEVO01005961">
    <property type="protein sequence ID" value="KAF0021507.1"/>
    <property type="molecule type" value="Genomic_DNA"/>
</dbReference>
<protein>
    <submittedName>
        <fullName evidence="3">Uncharacterized protein</fullName>
    </submittedName>
</protein>
<accession>A0A6A4RN19</accession>
<dbReference type="AlphaFoldDB" id="A0A6A4RN19"/>
<evidence type="ECO:0000313" key="3">
    <source>
        <dbReference type="EMBL" id="KAF0021507.1"/>
    </source>
</evidence>
<evidence type="ECO:0000313" key="4">
    <source>
        <dbReference type="Proteomes" id="UP000438429"/>
    </source>
</evidence>
<organism evidence="3 4">
    <name type="scientific">Scophthalmus maximus</name>
    <name type="common">Turbot</name>
    <name type="synonym">Psetta maxima</name>
    <dbReference type="NCBI Taxonomy" id="52904"/>
    <lineage>
        <taxon>Eukaryota</taxon>
        <taxon>Metazoa</taxon>
        <taxon>Chordata</taxon>
        <taxon>Craniata</taxon>
        <taxon>Vertebrata</taxon>
        <taxon>Euteleostomi</taxon>
        <taxon>Actinopterygii</taxon>
        <taxon>Neopterygii</taxon>
        <taxon>Teleostei</taxon>
        <taxon>Neoteleostei</taxon>
        <taxon>Acanthomorphata</taxon>
        <taxon>Carangaria</taxon>
        <taxon>Pleuronectiformes</taxon>
        <taxon>Pleuronectoidei</taxon>
        <taxon>Scophthalmidae</taxon>
        <taxon>Scophthalmus</taxon>
    </lineage>
</organism>